<name>A0A1C4ZLI8_MICEC</name>
<dbReference type="InParanoid" id="A0A1C4ZLI8"/>
<reference evidence="2" key="1">
    <citation type="submission" date="2016-06" db="EMBL/GenBank/DDBJ databases">
        <authorList>
            <person name="Varghese N."/>
            <person name="Submissions Spin"/>
        </authorList>
    </citation>
    <scope>NUCLEOTIDE SEQUENCE [LARGE SCALE GENOMIC DNA]</scope>
    <source>
        <strain evidence="2">DSM 43816</strain>
    </source>
</reference>
<proteinExistence type="predicted"/>
<dbReference type="AlphaFoldDB" id="A0A1C4ZLI8"/>
<dbReference type="Proteomes" id="UP000198253">
    <property type="component" value="Chromosome I"/>
</dbReference>
<evidence type="ECO:0000313" key="2">
    <source>
        <dbReference type="Proteomes" id="UP000198253"/>
    </source>
</evidence>
<dbReference type="Pfam" id="PF13196">
    <property type="entry name" value="DUF4012"/>
    <property type="match status" value="1"/>
</dbReference>
<accession>A0A1C4ZLI8</accession>
<dbReference type="EMBL" id="LT607413">
    <property type="protein sequence ID" value="SCF33863.1"/>
    <property type="molecule type" value="Genomic_DNA"/>
</dbReference>
<evidence type="ECO:0008006" key="3">
    <source>
        <dbReference type="Google" id="ProtNLM"/>
    </source>
</evidence>
<sequence>MTTRAAPWWRRGRSRSRLRRAAVAGLLVVSLALAAVGWVGFRAWQARDHLLGAAGLARELSVQVLDGDVAGGRGTLAELQERAAAARRATADPGWALGRRAPLAGDDLTAVRQVAVTVDDLARHAFPRLLGVDLDALLPREGRLDLAGLQAAEQELSAADEVVRAARTRLGGVATGGLTGQVDAAVAELRGEVDRLAGLTGAVSRGAALLPPLLGVTEGRDYLLVSQNLAELRATGGMFGAYAVVRAERGRIRLVRQGTAGQLGHFLPALPGVGPEMRALYTDLPGIWPADVNLTPHFPTAAALYREMYRRRTGETVDGVLATDPVALSYLLAVTGPVEVPGFGRLTGDNVVRSLLSESYLKLDLRRQDEFFARSAAAVFEALLARPVPPKPLLSAFDRSVAESRILFWSAHPEEQRMLGESRLTGVLPEREAEPTVGVFLNDGSGAKLGYYLEPGAELTVGTCRPDGRRELRLRISLRSSAPRSGLTPSVLGVGRTGDPYVVRTLVHVFSPAGGAIVRARLDGVDTALGSGTERRRHVAVATVDTGPGQTRNLEVDLLTDRSGTGGAGLRLTPTATPWTTHIQTASPCDQ</sequence>
<protein>
    <recommendedName>
        <fullName evidence="3">DUF4012 domain-containing protein</fullName>
    </recommendedName>
</protein>
<dbReference type="InterPro" id="IPR025101">
    <property type="entry name" value="DUF4012"/>
</dbReference>
<dbReference type="RefSeq" id="WP_231931476.1">
    <property type="nucleotide sequence ID" value="NZ_LT607413.1"/>
</dbReference>
<keyword evidence="2" id="KW-1185">Reference proteome</keyword>
<organism evidence="1 2">
    <name type="scientific">Micromonospora echinospora</name>
    <name type="common">Micromonospora purpurea</name>
    <dbReference type="NCBI Taxonomy" id="1877"/>
    <lineage>
        <taxon>Bacteria</taxon>
        <taxon>Bacillati</taxon>
        <taxon>Actinomycetota</taxon>
        <taxon>Actinomycetes</taxon>
        <taxon>Micromonosporales</taxon>
        <taxon>Micromonosporaceae</taxon>
        <taxon>Micromonospora</taxon>
    </lineage>
</organism>
<gene>
    <name evidence="1" type="ORF">GA0070618_5452</name>
</gene>
<evidence type="ECO:0000313" key="1">
    <source>
        <dbReference type="EMBL" id="SCF33863.1"/>
    </source>
</evidence>